<evidence type="ECO:0008006" key="4">
    <source>
        <dbReference type="Google" id="ProtNLM"/>
    </source>
</evidence>
<evidence type="ECO:0000256" key="1">
    <source>
        <dbReference type="SAM" id="MobiDB-lite"/>
    </source>
</evidence>
<organism evidence="2 3">
    <name type="scientific">Novipirellula caenicola</name>
    <dbReference type="NCBI Taxonomy" id="1536901"/>
    <lineage>
        <taxon>Bacteria</taxon>
        <taxon>Pseudomonadati</taxon>
        <taxon>Planctomycetota</taxon>
        <taxon>Planctomycetia</taxon>
        <taxon>Pirellulales</taxon>
        <taxon>Pirellulaceae</taxon>
        <taxon>Novipirellula</taxon>
    </lineage>
</organism>
<dbReference type="EMBL" id="BAABRO010000018">
    <property type="protein sequence ID" value="GAA5510013.1"/>
    <property type="molecule type" value="Genomic_DNA"/>
</dbReference>
<dbReference type="Proteomes" id="UP001416858">
    <property type="component" value="Unassembled WGS sequence"/>
</dbReference>
<reference evidence="2 3" key="1">
    <citation type="submission" date="2024-02" db="EMBL/GenBank/DDBJ databases">
        <title>Rhodopirellula caenicola NBRC 110016.</title>
        <authorList>
            <person name="Ichikawa N."/>
            <person name="Katano-Makiyama Y."/>
            <person name="Hidaka K."/>
        </authorList>
    </citation>
    <scope>NUCLEOTIDE SEQUENCE [LARGE SCALE GENOMIC DNA]</scope>
    <source>
        <strain evidence="2 3">NBRC 110016</strain>
    </source>
</reference>
<feature type="compositionally biased region" description="Basic residues" evidence="1">
    <location>
        <begin position="92"/>
        <end position="109"/>
    </location>
</feature>
<evidence type="ECO:0000313" key="3">
    <source>
        <dbReference type="Proteomes" id="UP001416858"/>
    </source>
</evidence>
<feature type="region of interest" description="Disordered" evidence="1">
    <location>
        <begin position="78"/>
        <end position="109"/>
    </location>
</feature>
<keyword evidence="3" id="KW-1185">Reference proteome</keyword>
<comment type="caution">
    <text evidence="2">The sequence shown here is derived from an EMBL/GenBank/DDBJ whole genome shotgun (WGS) entry which is preliminary data.</text>
</comment>
<gene>
    <name evidence="2" type="ORF">Rcae01_05519</name>
</gene>
<evidence type="ECO:0000313" key="2">
    <source>
        <dbReference type="EMBL" id="GAA5510013.1"/>
    </source>
</evidence>
<dbReference type="Pfam" id="PF07618">
    <property type="entry name" value="DUF1580"/>
    <property type="match status" value="1"/>
</dbReference>
<protein>
    <recommendedName>
        <fullName evidence="4">DNA-binding protein</fullName>
    </recommendedName>
</protein>
<dbReference type="RefSeq" id="WP_345687579.1">
    <property type="nucleotide sequence ID" value="NZ_BAABRO010000018.1"/>
</dbReference>
<proteinExistence type="predicted"/>
<accession>A0ABP9VY00</accession>
<dbReference type="InterPro" id="IPR011474">
    <property type="entry name" value="DUF1580"/>
</dbReference>
<name>A0ABP9VY00_9BACT</name>
<sequence>MTTTQNAAEQMITSRDIPAAVEQITGLRPHYNTIRRWRTIGICGVKLQTRRIGGRVVTSRDWLEQFFDDVTFARQSNSITDAPRDGEYSPAAKRRNERAKAKLKAKGLL</sequence>